<organism evidence="1 2">
    <name type="scientific">Romanomermis culicivorax</name>
    <name type="common">Nematode worm</name>
    <dbReference type="NCBI Taxonomy" id="13658"/>
    <lineage>
        <taxon>Eukaryota</taxon>
        <taxon>Metazoa</taxon>
        <taxon>Ecdysozoa</taxon>
        <taxon>Nematoda</taxon>
        <taxon>Enoplea</taxon>
        <taxon>Dorylaimia</taxon>
        <taxon>Mermithida</taxon>
        <taxon>Mermithoidea</taxon>
        <taxon>Mermithidae</taxon>
        <taxon>Romanomermis</taxon>
    </lineage>
</organism>
<protein>
    <submittedName>
        <fullName evidence="2">Uncharacterized protein</fullName>
    </submittedName>
</protein>
<evidence type="ECO:0000313" key="2">
    <source>
        <dbReference type="WBParaSite" id="nRc.2.0.1.t08771-RA"/>
    </source>
</evidence>
<dbReference type="Proteomes" id="UP000887565">
    <property type="component" value="Unplaced"/>
</dbReference>
<dbReference type="AlphaFoldDB" id="A0A915I4T4"/>
<keyword evidence="1" id="KW-1185">Reference proteome</keyword>
<accession>A0A915I4T4</accession>
<proteinExistence type="predicted"/>
<sequence length="79" mass="8832">MWINQSITEKIIFKINAHLVDLYVKNVLKSILNVVLGVPGMQLTLTIPGRNLKIIYAEPIVLTIVLTSSSFLHNEISSN</sequence>
<name>A0A915I4T4_ROMCU</name>
<dbReference type="WBParaSite" id="nRc.2.0.1.t08771-RA">
    <property type="protein sequence ID" value="nRc.2.0.1.t08771-RA"/>
    <property type="gene ID" value="nRc.2.0.1.g08771"/>
</dbReference>
<evidence type="ECO:0000313" key="1">
    <source>
        <dbReference type="Proteomes" id="UP000887565"/>
    </source>
</evidence>
<reference evidence="2" key="1">
    <citation type="submission" date="2022-11" db="UniProtKB">
        <authorList>
            <consortium name="WormBaseParasite"/>
        </authorList>
    </citation>
    <scope>IDENTIFICATION</scope>
</reference>